<sequence>TDTDSVTEHSFKTSTVDSDINVQEGWSASVIQDAGRNRMHFDAIITQRLTHVDNLNAASLQAINNGQAASNTGNGGLIDRFWNINETDAFAVLLNKVVADAVAAAMEGNK</sequence>
<gene>
    <name evidence="1" type="ORF">S01H1_79712</name>
</gene>
<accession>X0Z2F6</accession>
<evidence type="ECO:0000313" key="1">
    <source>
        <dbReference type="EMBL" id="GAG42801.1"/>
    </source>
</evidence>
<dbReference type="EMBL" id="BARS01053764">
    <property type="protein sequence ID" value="GAG42801.1"/>
    <property type="molecule type" value="Genomic_DNA"/>
</dbReference>
<organism evidence="1">
    <name type="scientific">marine sediment metagenome</name>
    <dbReference type="NCBI Taxonomy" id="412755"/>
    <lineage>
        <taxon>unclassified sequences</taxon>
        <taxon>metagenomes</taxon>
        <taxon>ecological metagenomes</taxon>
    </lineage>
</organism>
<name>X0Z2F6_9ZZZZ</name>
<reference evidence="1" key="1">
    <citation type="journal article" date="2014" name="Front. Microbiol.">
        <title>High frequency of phylogenetically diverse reductive dehalogenase-homologous genes in deep subseafloor sedimentary metagenomes.</title>
        <authorList>
            <person name="Kawai M."/>
            <person name="Futagami T."/>
            <person name="Toyoda A."/>
            <person name="Takaki Y."/>
            <person name="Nishi S."/>
            <person name="Hori S."/>
            <person name="Arai W."/>
            <person name="Tsubouchi T."/>
            <person name="Morono Y."/>
            <person name="Uchiyama I."/>
            <person name="Ito T."/>
            <person name="Fujiyama A."/>
            <person name="Inagaki F."/>
            <person name="Takami H."/>
        </authorList>
    </citation>
    <scope>NUCLEOTIDE SEQUENCE</scope>
    <source>
        <strain evidence="1">Expedition CK06-06</strain>
    </source>
</reference>
<proteinExistence type="predicted"/>
<feature type="non-terminal residue" evidence="1">
    <location>
        <position position="1"/>
    </location>
</feature>
<comment type="caution">
    <text evidence="1">The sequence shown here is derived from an EMBL/GenBank/DDBJ whole genome shotgun (WGS) entry which is preliminary data.</text>
</comment>
<protein>
    <submittedName>
        <fullName evidence="1">Uncharacterized protein</fullName>
    </submittedName>
</protein>
<dbReference type="AlphaFoldDB" id="X0Z2F6"/>